<dbReference type="SUPFAM" id="SSF52172">
    <property type="entry name" value="CheY-like"/>
    <property type="match status" value="1"/>
</dbReference>
<evidence type="ECO:0000259" key="7">
    <source>
        <dbReference type="PROSITE" id="PS01124"/>
    </source>
</evidence>
<dbReference type="InterPro" id="IPR001789">
    <property type="entry name" value="Sig_transdc_resp-reg_receiver"/>
</dbReference>
<proteinExistence type="predicted"/>
<dbReference type="GO" id="GO:0043565">
    <property type="term" value="F:sequence-specific DNA binding"/>
    <property type="evidence" value="ECO:0007669"/>
    <property type="project" value="InterPro"/>
</dbReference>
<feature type="domain" description="HTH araC/xylS-type" evidence="7">
    <location>
        <begin position="431"/>
        <end position="529"/>
    </location>
</feature>
<dbReference type="InterPro" id="IPR009057">
    <property type="entry name" value="Homeodomain-like_sf"/>
</dbReference>
<dbReference type="InterPro" id="IPR020449">
    <property type="entry name" value="Tscrpt_reg_AraC-type_HTH"/>
</dbReference>
<feature type="modified residue" description="4-aspartylphosphate" evidence="6">
    <location>
        <position position="58"/>
    </location>
</feature>
<dbReference type="RefSeq" id="WP_326839807.1">
    <property type="nucleotide sequence ID" value="NZ_SVNY01000001.1"/>
</dbReference>
<evidence type="ECO:0000256" key="2">
    <source>
        <dbReference type="ARBA" id="ARBA00023015"/>
    </source>
</evidence>
<dbReference type="Pfam" id="PF12833">
    <property type="entry name" value="HTH_18"/>
    <property type="match status" value="1"/>
</dbReference>
<evidence type="ECO:0000313" key="10">
    <source>
        <dbReference type="Proteomes" id="UP000754750"/>
    </source>
</evidence>
<dbReference type="SUPFAM" id="SSF46689">
    <property type="entry name" value="Homeodomain-like"/>
    <property type="match status" value="2"/>
</dbReference>
<keyword evidence="2" id="KW-0805">Transcription regulation</keyword>
<reference evidence="9" key="1">
    <citation type="submission" date="2019-04" db="EMBL/GenBank/DDBJ databases">
        <title>Evolution of Biomass-Degrading Anaerobic Consortia Revealed by Metagenomics.</title>
        <authorList>
            <person name="Peng X."/>
        </authorList>
    </citation>
    <scope>NUCLEOTIDE SEQUENCE</scope>
    <source>
        <strain evidence="9">SIG551</strain>
    </source>
</reference>
<feature type="domain" description="Response regulatory" evidence="8">
    <location>
        <begin position="6"/>
        <end position="123"/>
    </location>
</feature>
<keyword evidence="3" id="KW-0238">DNA-binding</keyword>
<dbReference type="PROSITE" id="PS00041">
    <property type="entry name" value="HTH_ARAC_FAMILY_1"/>
    <property type="match status" value="1"/>
</dbReference>
<evidence type="ECO:0000256" key="6">
    <source>
        <dbReference type="PROSITE-ProRule" id="PRU00169"/>
    </source>
</evidence>
<evidence type="ECO:0000256" key="3">
    <source>
        <dbReference type="ARBA" id="ARBA00023125"/>
    </source>
</evidence>
<dbReference type="PANTHER" id="PTHR43280:SF2">
    <property type="entry name" value="HTH-TYPE TRANSCRIPTIONAL REGULATOR EXSA"/>
    <property type="match status" value="1"/>
</dbReference>
<dbReference type="Gene3D" id="1.10.10.60">
    <property type="entry name" value="Homeodomain-like"/>
    <property type="match status" value="2"/>
</dbReference>
<dbReference type="PROSITE" id="PS50110">
    <property type="entry name" value="RESPONSE_REGULATORY"/>
    <property type="match status" value="1"/>
</dbReference>
<evidence type="ECO:0000313" key="9">
    <source>
        <dbReference type="EMBL" id="MBE6832280.1"/>
    </source>
</evidence>
<dbReference type="PRINTS" id="PR00032">
    <property type="entry name" value="HTHARAC"/>
</dbReference>
<accession>A0A928KPM6</accession>
<evidence type="ECO:0000256" key="5">
    <source>
        <dbReference type="ARBA" id="ARBA00024867"/>
    </source>
</evidence>
<dbReference type="GO" id="GO:0000160">
    <property type="term" value="P:phosphorelay signal transduction system"/>
    <property type="evidence" value="ECO:0007669"/>
    <property type="project" value="InterPro"/>
</dbReference>
<sequence length="534" mass="60892">MRELLKVLIVDDELMVRVGLSATIRWEEYGFQVIGACENGRQAISEIDRCLPDVIFTDLKMPDMDGFELIRYIRENHFATKIIVLSCLDEVEAVKNAMKMGADDYILKLSLSADGLKKLLGQLKETIAQDKSQTGSEAESSEKSPEKIRQFYSRILQNGIRSQQEEKLFLQYSPRARVCSQFIVCCCVMDAASVPEPEGKDLTPCAIDNILEEFFQELPFYENRQPVPPERMILLGFPDCRCANLETILQYWHKINSVLKTHLNITCSCAVSQPFEHFRQLPKVYALARERLSDCFFTGKESILLCPAESVPKKKVVVSSLVISLQSMIDNRNREGAAAAVREWFQKVGKESQMYSQYSIKAAVSGVWALISGYGPLSEEESKPELLGENDYFFSFFHAEDLEQLAQILLQAVDSLIEIAACGQTTHPEIATLKRYIAEHAEEEISLAEAANRCCLNKTYFCSLFKKEVGETYNEYCERIKMERARVLLLSNNCKVYEVGLRVGIPNESYFSRRFKKYFGISPGQMRQNRELRI</sequence>
<comment type="function">
    <text evidence="5">May play the central regulatory role in sporulation. It may be an element of the effector pathway responsible for the activation of sporulation genes in response to nutritional stress. Spo0A may act in concert with spo0H (a sigma factor) to control the expression of some genes that are critical to the sporulation process.</text>
</comment>
<dbReference type="SMART" id="SM00448">
    <property type="entry name" value="REC"/>
    <property type="match status" value="1"/>
</dbReference>
<gene>
    <name evidence="9" type="ORF">E7512_01630</name>
</gene>
<dbReference type="AlphaFoldDB" id="A0A928KPM6"/>
<dbReference type="PROSITE" id="PS01124">
    <property type="entry name" value="HTH_ARAC_FAMILY_2"/>
    <property type="match status" value="1"/>
</dbReference>
<dbReference type="GO" id="GO:0003700">
    <property type="term" value="F:DNA-binding transcription factor activity"/>
    <property type="evidence" value="ECO:0007669"/>
    <property type="project" value="InterPro"/>
</dbReference>
<dbReference type="Gene3D" id="3.40.50.2300">
    <property type="match status" value="1"/>
</dbReference>
<keyword evidence="6" id="KW-0597">Phosphoprotein</keyword>
<dbReference type="InterPro" id="IPR018060">
    <property type="entry name" value="HTH_AraC"/>
</dbReference>
<dbReference type="EMBL" id="SVNY01000001">
    <property type="protein sequence ID" value="MBE6832280.1"/>
    <property type="molecule type" value="Genomic_DNA"/>
</dbReference>
<name>A0A928KPM6_9FIRM</name>
<dbReference type="Pfam" id="PF00072">
    <property type="entry name" value="Response_reg"/>
    <property type="match status" value="1"/>
</dbReference>
<evidence type="ECO:0000259" key="8">
    <source>
        <dbReference type="PROSITE" id="PS50110"/>
    </source>
</evidence>
<organism evidence="9 10">
    <name type="scientific">Faecalispora sporosphaeroides</name>
    <dbReference type="NCBI Taxonomy" id="1549"/>
    <lineage>
        <taxon>Bacteria</taxon>
        <taxon>Bacillati</taxon>
        <taxon>Bacillota</taxon>
        <taxon>Clostridia</taxon>
        <taxon>Eubacteriales</taxon>
        <taxon>Oscillospiraceae</taxon>
        <taxon>Faecalispora</taxon>
    </lineage>
</organism>
<evidence type="ECO:0000256" key="4">
    <source>
        <dbReference type="ARBA" id="ARBA00023163"/>
    </source>
</evidence>
<dbReference type="InterPro" id="IPR011006">
    <property type="entry name" value="CheY-like_superfamily"/>
</dbReference>
<dbReference type="InterPro" id="IPR018062">
    <property type="entry name" value="HTH_AraC-typ_CS"/>
</dbReference>
<keyword evidence="4" id="KW-0804">Transcription</keyword>
<dbReference type="CDD" id="cd17536">
    <property type="entry name" value="REC_YesN-like"/>
    <property type="match status" value="1"/>
</dbReference>
<dbReference type="SMART" id="SM00342">
    <property type="entry name" value="HTH_ARAC"/>
    <property type="match status" value="1"/>
</dbReference>
<protein>
    <recommendedName>
        <fullName evidence="1">Stage 0 sporulation protein A homolog</fullName>
    </recommendedName>
</protein>
<comment type="caution">
    <text evidence="9">The sequence shown here is derived from an EMBL/GenBank/DDBJ whole genome shotgun (WGS) entry which is preliminary data.</text>
</comment>
<evidence type="ECO:0000256" key="1">
    <source>
        <dbReference type="ARBA" id="ARBA00018672"/>
    </source>
</evidence>
<dbReference type="PANTHER" id="PTHR43280">
    <property type="entry name" value="ARAC-FAMILY TRANSCRIPTIONAL REGULATOR"/>
    <property type="match status" value="1"/>
</dbReference>
<dbReference type="Proteomes" id="UP000754750">
    <property type="component" value="Unassembled WGS sequence"/>
</dbReference>